<dbReference type="Proteomes" id="UP001500751">
    <property type="component" value="Unassembled WGS sequence"/>
</dbReference>
<evidence type="ECO:0000313" key="2">
    <source>
        <dbReference type="Proteomes" id="UP001500751"/>
    </source>
</evidence>
<keyword evidence="2" id="KW-1185">Reference proteome</keyword>
<reference evidence="1 2" key="1">
    <citation type="journal article" date="2019" name="Int. J. Syst. Evol. Microbiol.">
        <title>The Global Catalogue of Microorganisms (GCM) 10K type strain sequencing project: providing services to taxonomists for standard genome sequencing and annotation.</title>
        <authorList>
            <consortium name="The Broad Institute Genomics Platform"/>
            <consortium name="The Broad Institute Genome Sequencing Center for Infectious Disease"/>
            <person name="Wu L."/>
            <person name="Ma J."/>
        </authorList>
    </citation>
    <scope>NUCLEOTIDE SEQUENCE [LARGE SCALE GENOMIC DNA]</scope>
    <source>
        <strain evidence="1 2">JCM 16014</strain>
    </source>
</reference>
<proteinExistence type="predicted"/>
<dbReference type="EMBL" id="BAAAQN010000003">
    <property type="protein sequence ID" value="GAA2015311.1"/>
    <property type="molecule type" value="Genomic_DNA"/>
</dbReference>
<sequence>MAAVEHEFLPPPDPSEWLGDGLAVCPVDSPDSFGEVSQDRERTLTWDALRSARWFMSDPTTDYGP</sequence>
<protein>
    <submittedName>
        <fullName evidence="1">Uncharacterized protein</fullName>
    </submittedName>
</protein>
<comment type="caution">
    <text evidence="1">The sequence shown here is derived from an EMBL/GenBank/DDBJ whole genome shotgun (WGS) entry which is preliminary data.</text>
</comment>
<gene>
    <name evidence="1" type="ORF">GCM10009839_08170</name>
</gene>
<name>A0ABN2TNC0_9ACTN</name>
<evidence type="ECO:0000313" key="1">
    <source>
        <dbReference type="EMBL" id="GAA2015311.1"/>
    </source>
</evidence>
<organism evidence="1 2">
    <name type="scientific">Catenulispora yoronensis</name>
    <dbReference type="NCBI Taxonomy" id="450799"/>
    <lineage>
        <taxon>Bacteria</taxon>
        <taxon>Bacillati</taxon>
        <taxon>Actinomycetota</taxon>
        <taxon>Actinomycetes</taxon>
        <taxon>Catenulisporales</taxon>
        <taxon>Catenulisporaceae</taxon>
        <taxon>Catenulispora</taxon>
    </lineage>
</organism>
<accession>A0ABN2TNC0</accession>